<dbReference type="AlphaFoldDB" id="A0AAD5VAA4"/>
<dbReference type="Pfam" id="PF06330">
    <property type="entry name" value="TRI5"/>
    <property type="match status" value="1"/>
</dbReference>
<dbReference type="InterPro" id="IPR008949">
    <property type="entry name" value="Isoprenoid_synthase_dom_sf"/>
</dbReference>
<dbReference type="SUPFAM" id="SSF48576">
    <property type="entry name" value="Terpenoid synthases"/>
    <property type="match status" value="1"/>
</dbReference>
<evidence type="ECO:0000313" key="4">
    <source>
        <dbReference type="Proteomes" id="UP001212997"/>
    </source>
</evidence>
<gene>
    <name evidence="3" type="ORF">NLI96_g4414</name>
</gene>
<accession>A0AAD5VAA4</accession>
<keyword evidence="2" id="KW-0456">Lyase</keyword>
<dbReference type="Proteomes" id="UP001212997">
    <property type="component" value="Unassembled WGS sequence"/>
</dbReference>
<sequence>MSQTVVLAPSNIAAGQGLSVNDQVAPDSLTQMLQGIISEFPSSIPDPHSESQRPDARVNEIILERLHKWGHSADNIPYKKALDTGVFIATAAYHHTPPEVQAEIALYTYIVTIIDDNRVDATALQQYVPRLCTGSTQLHPVLGWLADVCNKLGEHYPVFGSYTAFSGSVDFISSELHMRDGKTNLPENLRQLSIPHLKYLREQTGISRAFGAFIWPKVEFPEAIEYIQALPDTSELIYSLNDVLSYYKERKEGETSILILGLATASSITELEEIRELVNRLHSLFANIREVLGTGKARDAWECFLVGYFRFHLADPRYRLAEILPDLRD</sequence>
<proteinExistence type="inferred from homology"/>
<comment type="similarity">
    <text evidence="1">Belongs to the trichodiene synthase family.</text>
</comment>
<evidence type="ECO:0000313" key="3">
    <source>
        <dbReference type="EMBL" id="KAJ3486198.1"/>
    </source>
</evidence>
<dbReference type="InterPro" id="IPR024652">
    <property type="entry name" value="Trichodiene_synth"/>
</dbReference>
<evidence type="ECO:0008006" key="5">
    <source>
        <dbReference type="Google" id="ProtNLM"/>
    </source>
</evidence>
<keyword evidence="4" id="KW-1185">Reference proteome</keyword>
<dbReference type="GO" id="GO:0016838">
    <property type="term" value="F:carbon-oxygen lyase activity, acting on phosphates"/>
    <property type="evidence" value="ECO:0007669"/>
    <property type="project" value="InterPro"/>
</dbReference>
<comment type="caution">
    <text evidence="3">The sequence shown here is derived from an EMBL/GenBank/DDBJ whole genome shotgun (WGS) entry which is preliminary data.</text>
</comment>
<evidence type="ECO:0000256" key="2">
    <source>
        <dbReference type="ARBA" id="ARBA00023239"/>
    </source>
</evidence>
<dbReference type="EMBL" id="JANAWD010000129">
    <property type="protein sequence ID" value="KAJ3486198.1"/>
    <property type="molecule type" value="Genomic_DNA"/>
</dbReference>
<organism evidence="3 4">
    <name type="scientific">Meripilus lineatus</name>
    <dbReference type="NCBI Taxonomy" id="2056292"/>
    <lineage>
        <taxon>Eukaryota</taxon>
        <taxon>Fungi</taxon>
        <taxon>Dikarya</taxon>
        <taxon>Basidiomycota</taxon>
        <taxon>Agaricomycotina</taxon>
        <taxon>Agaricomycetes</taxon>
        <taxon>Polyporales</taxon>
        <taxon>Meripilaceae</taxon>
        <taxon>Meripilus</taxon>
    </lineage>
</organism>
<name>A0AAD5VAA4_9APHY</name>
<dbReference type="Gene3D" id="1.10.600.10">
    <property type="entry name" value="Farnesyl Diphosphate Synthase"/>
    <property type="match status" value="1"/>
</dbReference>
<evidence type="ECO:0000256" key="1">
    <source>
        <dbReference type="ARBA" id="ARBA00007946"/>
    </source>
</evidence>
<reference evidence="3" key="1">
    <citation type="submission" date="2022-07" db="EMBL/GenBank/DDBJ databases">
        <title>Genome Sequence of Physisporinus lineatus.</title>
        <authorList>
            <person name="Buettner E."/>
        </authorList>
    </citation>
    <scope>NUCLEOTIDE SEQUENCE</scope>
    <source>
        <strain evidence="3">VT162</strain>
    </source>
</reference>
<protein>
    <recommendedName>
        <fullName evidence="5">Terpenoid synthase</fullName>
    </recommendedName>
</protein>